<sequence length="145" mass="16826">MDNLPLITCNQDKTSHFFLCLCKTAVALYEDMVTKDCIGRDIYFDKMFNVELSDIRRKIEYETKHINCAKCGEHLGHKRVRIYRSPRPNFSYFGRPRPDKDPTHLRPAITDRSDPLLTRPEPGPTRPDPPICQALVIICYTSSLR</sequence>
<keyword evidence="3" id="KW-1185">Reference proteome</keyword>
<dbReference type="AlphaFoldDB" id="A0ABD3T7X2"/>
<evidence type="ECO:0000256" key="1">
    <source>
        <dbReference type="SAM" id="MobiDB-lite"/>
    </source>
</evidence>
<name>A0ABD3T7X2_9LAMI</name>
<dbReference type="Proteomes" id="UP001634393">
    <property type="component" value="Unassembled WGS sequence"/>
</dbReference>
<organism evidence="2 3">
    <name type="scientific">Penstemon smallii</name>
    <dbReference type="NCBI Taxonomy" id="265156"/>
    <lineage>
        <taxon>Eukaryota</taxon>
        <taxon>Viridiplantae</taxon>
        <taxon>Streptophyta</taxon>
        <taxon>Embryophyta</taxon>
        <taxon>Tracheophyta</taxon>
        <taxon>Spermatophyta</taxon>
        <taxon>Magnoliopsida</taxon>
        <taxon>eudicotyledons</taxon>
        <taxon>Gunneridae</taxon>
        <taxon>Pentapetalae</taxon>
        <taxon>asterids</taxon>
        <taxon>lamiids</taxon>
        <taxon>Lamiales</taxon>
        <taxon>Plantaginaceae</taxon>
        <taxon>Cheloneae</taxon>
        <taxon>Penstemon</taxon>
    </lineage>
</organism>
<feature type="region of interest" description="Disordered" evidence="1">
    <location>
        <begin position="92"/>
        <end position="128"/>
    </location>
</feature>
<proteinExistence type="predicted"/>
<protein>
    <recommendedName>
        <fullName evidence="4">Yippee domain-containing protein</fullName>
    </recommendedName>
</protein>
<comment type="caution">
    <text evidence="2">The sequence shown here is derived from an EMBL/GenBank/DDBJ whole genome shotgun (WGS) entry which is preliminary data.</text>
</comment>
<gene>
    <name evidence="2" type="ORF">ACJIZ3_007770</name>
</gene>
<dbReference type="EMBL" id="JBJXBP010000004">
    <property type="protein sequence ID" value="KAL3833034.1"/>
    <property type="molecule type" value="Genomic_DNA"/>
</dbReference>
<reference evidence="2 3" key="1">
    <citation type="submission" date="2024-12" db="EMBL/GenBank/DDBJ databases">
        <title>The unique morphological basis and parallel evolutionary history of personate flowers in Penstemon.</title>
        <authorList>
            <person name="Depatie T.H."/>
            <person name="Wessinger C.A."/>
        </authorList>
    </citation>
    <scope>NUCLEOTIDE SEQUENCE [LARGE SCALE GENOMIC DNA]</scope>
    <source>
        <strain evidence="2">WTNN_2</strain>
        <tissue evidence="2">Leaf</tissue>
    </source>
</reference>
<evidence type="ECO:0008006" key="4">
    <source>
        <dbReference type="Google" id="ProtNLM"/>
    </source>
</evidence>
<feature type="compositionally biased region" description="Basic and acidic residues" evidence="1">
    <location>
        <begin position="96"/>
        <end position="114"/>
    </location>
</feature>
<evidence type="ECO:0000313" key="3">
    <source>
        <dbReference type="Proteomes" id="UP001634393"/>
    </source>
</evidence>
<evidence type="ECO:0000313" key="2">
    <source>
        <dbReference type="EMBL" id="KAL3833034.1"/>
    </source>
</evidence>
<accession>A0ABD3T7X2</accession>